<keyword evidence="1" id="KW-0521">NADP</keyword>
<sequence length="398" mass="44150">MSDLPVAPEPISELGVYRILSPQAGIRVSPLCLGAMSIGQAWEQRGMGAMDKETAFQLLDEFVRLGGNFIDTANSYQGEESEKWLGEWMKERGNRDEIVLATKYTAYYKNEEPASKIRVNYGGNGKKSLILSLEDSLNKLQTNYIDILYVHWWDYTTSVEELMQSLDALVKKGKVLYLGASGIPAWIVSKANQYARDHGLAKFVVYQGLWSVMIRDLEREIIPMCISEGMALCPWGALGSGKFQSKADLEKRAASGEKLRSIMSTGDQTDAEIKISAGLEKVAKDLGTDCVTAVALAYVLQKFPYVFPIVGGRKIEHLHANITALTLLLTSDHIQELESLSEFKRGYPYDQFGSDVGSGEPSPWHFNMVGKFGFVQHPQAIKPSKHKDHATSSAPKTQ</sequence>
<feature type="domain" description="NADP-dependent oxidoreductase" evidence="3">
    <location>
        <begin position="30"/>
        <end position="341"/>
    </location>
</feature>
<keyword evidence="5" id="KW-1185">Reference proteome</keyword>
<dbReference type="SUPFAM" id="SSF51430">
    <property type="entry name" value="NAD(P)-linked oxidoreductase"/>
    <property type="match status" value="1"/>
</dbReference>
<dbReference type="InterPro" id="IPR023210">
    <property type="entry name" value="NADP_OxRdtase_dom"/>
</dbReference>
<reference evidence="4" key="1">
    <citation type="submission" date="2013-11" db="EMBL/GenBank/DDBJ databases">
        <title>Genome sequence of the fusiform rust pathogen reveals effectors for host alternation and coevolution with pine.</title>
        <authorList>
            <consortium name="DOE Joint Genome Institute"/>
            <person name="Smith K."/>
            <person name="Pendleton A."/>
            <person name="Kubisiak T."/>
            <person name="Anderson C."/>
            <person name="Salamov A."/>
            <person name="Aerts A."/>
            <person name="Riley R."/>
            <person name="Clum A."/>
            <person name="Lindquist E."/>
            <person name="Ence D."/>
            <person name="Campbell M."/>
            <person name="Kronenberg Z."/>
            <person name="Feau N."/>
            <person name="Dhillon B."/>
            <person name="Hamelin R."/>
            <person name="Burleigh J."/>
            <person name="Smith J."/>
            <person name="Yandell M."/>
            <person name="Nelson C."/>
            <person name="Grigoriev I."/>
            <person name="Davis J."/>
        </authorList>
    </citation>
    <scope>NUCLEOTIDE SEQUENCE</scope>
    <source>
        <strain evidence="4">G11</strain>
    </source>
</reference>
<comment type="similarity">
    <text evidence="2">Belongs to the aldo/keto reductase family. Aldo/keto reductase 2 subfamily.</text>
</comment>
<proteinExistence type="inferred from homology"/>
<evidence type="ECO:0000256" key="1">
    <source>
        <dbReference type="ARBA" id="ARBA00022857"/>
    </source>
</evidence>
<evidence type="ECO:0000313" key="4">
    <source>
        <dbReference type="EMBL" id="KAG0141276.1"/>
    </source>
</evidence>
<gene>
    <name evidence="4" type="ORF">CROQUDRAFT_674190</name>
</gene>
<name>A0A9P6T6W3_9BASI</name>
<evidence type="ECO:0000259" key="3">
    <source>
        <dbReference type="Pfam" id="PF00248"/>
    </source>
</evidence>
<accession>A0A9P6T6W3</accession>
<dbReference type="Gene3D" id="3.20.20.100">
    <property type="entry name" value="NADP-dependent oxidoreductase domain"/>
    <property type="match status" value="1"/>
</dbReference>
<dbReference type="Pfam" id="PF00248">
    <property type="entry name" value="Aldo_ket_red"/>
    <property type="match status" value="1"/>
</dbReference>
<protein>
    <recommendedName>
        <fullName evidence="3">NADP-dependent oxidoreductase domain-containing protein</fullName>
    </recommendedName>
</protein>
<dbReference type="InterPro" id="IPR036812">
    <property type="entry name" value="NAD(P)_OxRdtase_dom_sf"/>
</dbReference>
<dbReference type="InterPro" id="IPR050523">
    <property type="entry name" value="AKR_Detox_Biosynth"/>
</dbReference>
<organism evidence="4 5">
    <name type="scientific">Cronartium quercuum f. sp. fusiforme G11</name>
    <dbReference type="NCBI Taxonomy" id="708437"/>
    <lineage>
        <taxon>Eukaryota</taxon>
        <taxon>Fungi</taxon>
        <taxon>Dikarya</taxon>
        <taxon>Basidiomycota</taxon>
        <taxon>Pucciniomycotina</taxon>
        <taxon>Pucciniomycetes</taxon>
        <taxon>Pucciniales</taxon>
        <taxon>Coleosporiaceae</taxon>
        <taxon>Cronartium</taxon>
    </lineage>
</organism>
<dbReference type="EMBL" id="MU167393">
    <property type="protein sequence ID" value="KAG0141276.1"/>
    <property type="molecule type" value="Genomic_DNA"/>
</dbReference>
<dbReference type="Proteomes" id="UP000886653">
    <property type="component" value="Unassembled WGS sequence"/>
</dbReference>
<dbReference type="PANTHER" id="PTHR43364">
    <property type="entry name" value="NADH-SPECIFIC METHYLGLYOXAL REDUCTASE-RELATED"/>
    <property type="match status" value="1"/>
</dbReference>
<dbReference type="AlphaFoldDB" id="A0A9P6T6W3"/>
<evidence type="ECO:0000313" key="5">
    <source>
        <dbReference type="Proteomes" id="UP000886653"/>
    </source>
</evidence>
<dbReference type="OrthoDB" id="48988at2759"/>
<evidence type="ECO:0000256" key="2">
    <source>
        <dbReference type="ARBA" id="ARBA00038157"/>
    </source>
</evidence>
<comment type="caution">
    <text evidence="4">The sequence shown here is derived from an EMBL/GenBank/DDBJ whole genome shotgun (WGS) entry which is preliminary data.</text>
</comment>
<dbReference type="PANTHER" id="PTHR43364:SF7">
    <property type="entry name" value="NADP-DEPENDENT OXIDOREDUCTASE DOMAIN-CONTAINING PROTEIN-RELATED"/>
    <property type="match status" value="1"/>
</dbReference>